<evidence type="ECO:0000256" key="1">
    <source>
        <dbReference type="ARBA" id="ARBA00001526"/>
    </source>
</evidence>
<name>A0A6N9NNX4_9FLAO</name>
<proteinExistence type="inferred from homology"/>
<feature type="domain" description="Beta-lactamase class A catalytic" evidence="5">
    <location>
        <begin position="105"/>
        <end position="322"/>
    </location>
</feature>
<sequence>MGTDLNISKLNLKLVLSGLAMGIAIGVGVGYFVFAAEINPPIDSISANKYNEDPITMNQFRFLNPSIAYLDYSSIDLSSIEGMDSLLLHQTETAQKSGKVSSAAIYYRDLTTNQKVGVNESEVFSPGSLMKVPIMIAIYKYAEAKPHILEQKLLYTDSKEAEYLEMDKKSPKSNSKLIHGSEYTVSQLIDIMIIESDNEATIMLIDYIEEESPQFLRSVESELGMIIPDGIDFNENFITIRTYASFFRVLYNSSYLEKKYSELALETLSKTGYGFGIRQSIPQEIPVAHKYGVKPSKDNYIQLHHFGIVYHQKKPFLIGIMTKGKNIEHLKSFIAEVTSTTFQRVDERAKKVSQNDFKKDIED</sequence>
<reference evidence="6 7" key="1">
    <citation type="submission" date="2019-12" db="EMBL/GenBank/DDBJ databases">
        <authorList>
            <person name="Zhao J."/>
        </authorList>
    </citation>
    <scope>NUCLEOTIDE SEQUENCE [LARGE SCALE GENOMIC DNA]</scope>
    <source>
        <strain evidence="6 7">S-15</strain>
    </source>
</reference>
<comment type="similarity">
    <text evidence="2">Belongs to the class-A beta-lactamase family.</text>
</comment>
<keyword evidence="4" id="KW-1133">Transmembrane helix</keyword>
<keyword evidence="4" id="KW-0472">Membrane</keyword>
<dbReference type="InterPro" id="IPR045155">
    <property type="entry name" value="Beta-lactam_cat"/>
</dbReference>
<evidence type="ECO:0000313" key="7">
    <source>
        <dbReference type="Proteomes" id="UP000470771"/>
    </source>
</evidence>
<evidence type="ECO:0000259" key="5">
    <source>
        <dbReference type="Pfam" id="PF13354"/>
    </source>
</evidence>
<dbReference type="Proteomes" id="UP000470771">
    <property type="component" value="Unassembled WGS sequence"/>
</dbReference>
<dbReference type="RefSeq" id="WP_160634049.1">
    <property type="nucleotide sequence ID" value="NZ_WWNE01000012.1"/>
</dbReference>
<dbReference type="AlphaFoldDB" id="A0A6N9NNX4"/>
<dbReference type="PANTHER" id="PTHR35333">
    <property type="entry name" value="BETA-LACTAMASE"/>
    <property type="match status" value="1"/>
</dbReference>
<gene>
    <name evidence="6" type="ORF">GQN54_13310</name>
</gene>
<dbReference type="SUPFAM" id="SSF56601">
    <property type="entry name" value="beta-lactamase/transpeptidase-like"/>
    <property type="match status" value="1"/>
</dbReference>
<comment type="catalytic activity">
    <reaction evidence="1">
        <text>a beta-lactam + H2O = a substituted beta-amino acid</text>
        <dbReference type="Rhea" id="RHEA:20401"/>
        <dbReference type="ChEBI" id="CHEBI:15377"/>
        <dbReference type="ChEBI" id="CHEBI:35627"/>
        <dbReference type="ChEBI" id="CHEBI:140347"/>
        <dbReference type="EC" id="3.5.2.6"/>
    </reaction>
</comment>
<dbReference type="PANTHER" id="PTHR35333:SF3">
    <property type="entry name" value="BETA-LACTAMASE-TYPE TRANSPEPTIDASE FOLD CONTAINING PROTEIN"/>
    <property type="match status" value="1"/>
</dbReference>
<dbReference type="EC" id="3.5.2.6" evidence="3"/>
<dbReference type="InterPro" id="IPR012338">
    <property type="entry name" value="Beta-lactam/transpept-like"/>
</dbReference>
<dbReference type="InterPro" id="IPR000871">
    <property type="entry name" value="Beta-lactam_class-A"/>
</dbReference>
<keyword evidence="7" id="KW-1185">Reference proteome</keyword>
<evidence type="ECO:0000256" key="4">
    <source>
        <dbReference type="SAM" id="Phobius"/>
    </source>
</evidence>
<dbReference type="GO" id="GO:0046677">
    <property type="term" value="P:response to antibiotic"/>
    <property type="evidence" value="ECO:0007669"/>
    <property type="project" value="InterPro"/>
</dbReference>
<feature type="transmembrane region" description="Helical" evidence="4">
    <location>
        <begin position="12"/>
        <end position="34"/>
    </location>
</feature>
<evidence type="ECO:0000313" key="6">
    <source>
        <dbReference type="EMBL" id="NBG67101.1"/>
    </source>
</evidence>
<organism evidence="6 7">
    <name type="scientific">Acidiluteibacter ferrifornacis</name>
    <dbReference type="NCBI Taxonomy" id="2692424"/>
    <lineage>
        <taxon>Bacteria</taxon>
        <taxon>Pseudomonadati</taxon>
        <taxon>Bacteroidota</taxon>
        <taxon>Flavobacteriia</taxon>
        <taxon>Flavobacteriales</taxon>
        <taxon>Cryomorphaceae</taxon>
        <taxon>Acidiluteibacter</taxon>
    </lineage>
</organism>
<dbReference type="Pfam" id="PF13354">
    <property type="entry name" value="Beta-lactamase2"/>
    <property type="match status" value="1"/>
</dbReference>
<protein>
    <recommendedName>
        <fullName evidence="3">beta-lactamase</fullName>
        <ecNumber evidence="3">3.5.2.6</ecNumber>
    </recommendedName>
</protein>
<comment type="caution">
    <text evidence="6">The sequence shown here is derived from an EMBL/GenBank/DDBJ whole genome shotgun (WGS) entry which is preliminary data.</text>
</comment>
<evidence type="ECO:0000256" key="2">
    <source>
        <dbReference type="ARBA" id="ARBA00009009"/>
    </source>
</evidence>
<accession>A0A6N9NNX4</accession>
<dbReference type="GO" id="GO:0008800">
    <property type="term" value="F:beta-lactamase activity"/>
    <property type="evidence" value="ECO:0007669"/>
    <property type="project" value="UniProtKB-EC"/>
</dbReference>
<evidence type="ECO:0000256" key="3">
    <source>
        <dbReference type="ARBA" id="ARBA00012865"/>
    </source>
</evidence>
<keyword evidence="4" id="KW-0812">Transmembrane</keyword>
<dbReference type="EMBL" id="WWNE01000012">
    <property type="protein sequence ID" value="NBG67101.1"/>
    <property type="molecule type" value="Genomic_DNA"/>
</dbReference>
<dbReference type="GO" id="GO:0030655">
    <property type="term" value="P:beta-lactam antibiotic catabolic process"/>
    <property type="evidence" value="ECO:0007669"/>
    <property type="project" value="InterPro"/>
</dbReference>
<dbReference type="Gene3D" id="3.40.710.10">
    <property type="entry name" value="DD-peptidase/beta-lactamase superfamily"/>
    <property type="match status" value="1"/>
</dbReference>